<protein>
    <submittedName>
        <fullName evidence="2">IS701 family transposase</fullName>
    </submittedName>
</protein>
<comment type="caution">
    <text evidence="2">The sequence shown here is derived from an EMBL/GenBank/DDBJ whole genome shotgun (WGS) entry which is preliminary data.</text>
</comment>
<proteinExistence type="predicted"/>
<dbReference type="SUPFAM" id="SSF53098">
    <property type="entry name" value="Ribonuclease H-like"/>
    <property type="match status" value="1"/>
</dbReference>
<evidence type="ECO:0000313" key="3">
    <source>
        <dbReference type="Proteomes" id="UP000230731"/>
    </source>
</evidence>
<accession>A0A2M6WZ78</accession>
<name>A0A2M6WZ78_9BACT</name>
<dbReference type="EMBL" id="PEZP01000033">
    <property type="protein sequence ID" value="PIT98064.1"/>
    <property type="molecule type" value="Genomic_DNA"/>
</dbReference>
<dbReference type="AlphaFoldDB" id="A0A2M6WZ78"/>
<reference evidence="3" key="1">
    <citation type="submission" date="2017-09" db="EMBL/GenBank/DDBJ databases">
        <title>Depth-based differentiation of microbial function through sediment-hosted aquifers and enrichment of novel symbionts in the deep terrestrial subsurface.</title>
        <authorList>
            <person name="Probst A.J."/>
            <person name="Ladd B."/>
            <person name="Jarett J.K."/>
            <person name="Geller-Mcgrath D.E."/>
            <person name="Sieber C.M.K."/>
            <person name="Emerson J.B."/>
            <person name="Anantharaman K."/>
            <person name="Thomas B.C."/>
            <person name="Malmstrom R."/>
            <person name="Stieglmeier M."/>
            <person name="Klingl A."/>
            <person name="Woyke T."/>
            <person name="Ryan C.M."/>
            <person name="Banfield J.F."/>
        </authorList>
    </citation>
    <scope>NUCLEOTIDE SEQUENCE [LARGE SCALE GENOMIC DNA]</scope>
</reference>
<sequence length="137" mass="15792">TNLEKLDIPVNGRIVHLRGYGQIKVFKSAPTDGRVEYYGTSNLNLTAADVERIYGKRWQIEEYHRGLKQQCGIAKCQARTDRSQRNHIWAAIHAFVILELHRKATNTSWQEAKRAIVRHAVRDYLLKPRYGMSMASA</sequence>
<dbReference type="GO" id="GO:0006313">
    <property type="term" value="P:DNA transposition"/>
    <property type="evidence" value="ECO:0007669"/>
    <property type="project" value="InterPro"/>
</dbReference>
<organism evidence="2 3">
    <name type="scientific">Candidatus Andersenbacteria bacterium CG10_big_fil_rev_8_21_14_0_10_54_11</name>
    <dbReference type="NCBI Taxonomy" id="1974485"/>
    <lineage>
        <taxon>Bacteria</taxon>
        <taxon>Candidatus Anderseniibacteriota</taxon>
    </lineage>
</organism>
<dbReference type="Gene3D" id="3.90.350.10">
    <property type="entry name" value="Transposase Inhibitor Protein From Tn5, Chain A, domain 1"/>
    <property type="match status" value="1"/>
</dbReference>
<dbReference type="InterPro" id="IPR012337">
    <property type="entry name" value="RNaseH-like_sf"/>
</dbReference>
<dbReference type="Pfam" id="PF01609">
    <property type="entry name" value="DDE_Tnp_1"/>
    <property type="match status" value="1"/>
</dbReference>
<evidence type="ECO:0000313" key="2">
    <source>
        <dbReference type="EMBL" id="PIT98064.1"/>
    </source>
</evidence>
<dbReference type="InterPro" id="IPR002559">
    <property type="entry name" value="Transposase_11"/>
</dbReference>
<dbReference type="Proteomes" id="UP000230731">
    <property type="component" value="Unassembled WGS sequence"/>
</dbReference>
<gene>
    <name evidence="2" type="ORF">COT71_02760</name>
</gene>
<dbReference type="GO" id="GO:0004803">
    <property type="term" value="F:transposase activity"/>
    <property type="evidence" value="ECO:0007669"/>
    <property type="project" value="InterPro"/>
</dbReference>
<feature type="domain" description="Transposase IS4-like" evidence="1">
    <location>
        <begin position="34"/>
        <end position="95"/>
    </location>
</feature>
<dbReference type="GO" id="GO:0003677">
    <property type="term" value="F:DNA binding"/>
    <property type="evidence" value="ECO:0007669"/>
    <property type="project" value="InterPro"/>
</dbReference>
<evidence type="ECO:0000259" key="1">
    <source>
        <dbReference type="Pfam" id="PF01609"/>
    </source>
</evidence>
<feature type="non-terminal residue" evidence="2">
    <location>
        <position position="1"/>
    </location>
</feature>